<sequence length="363" mass="41715">MRYIYENDKWPEFTWDDKQITLILGKVRHLQGMVFGKMGSLGFSVKEETMLSTLTLDVLKSSEIEGEILNYEQVRSSIARRLGMEYAGIVANRNVEGIVEMMLDATQKYNKPLDEERIFGWHAALFPTGWSGMHRIVAGNYRNGEMQIVSGAMGKEKIHFQAPSPGLVKKEMDVFLGWLNNETGLDDVLKAAIAHFWFIIIHPFDDGNGRIARAISDMLLARSENSFQRFYSLSNQILIEKKNYYEILQKVQHSSGDITEWLVWFLNCLYHALENTEVTLEKILQKADFWQKHKDTSLNSRQRLMLNKLLDGFDGKLKTSKWAKIAKCSADTALRDIKDLMDKGILKQEESGGRSTNYELILE</sequence>
<dbReference type="AlphaFoldDB" id="A0A1I5TWU5"/>
<dbReference type="Gene3D" id="1.10.3290.10">
    <property type="entry name" value="Fido-like domain"/>
    <property type="match status" value="1"/>
</dbReference>
<dbReference type="InterPro" id="IPR025230">
    <property type="entry name" value="DUF4172"/>
</dbReference>
<protein>
    <submittedName>
        <fullName evidence="4">Fic family protein</fullName>
    </submittedName>
</protein>
<name>A0A1I5TWU5_9BACT</name>
<dbReference type="InterPro" id="IPR040198">
    <property type="entry name" value="Fido_containing"/>
</dbReference>
<dbReference type="RefSeq" id="WP_310586950.1">
    <property type="nucleotide sequence ID" value="NZ_FOXH01000006.1"/>
</dbReference>
<dbReference type="InterPro" id="IPR036388">
    <property type="entry name" value="WH-like_DNA-bd_sf"/>
</dbReference>
<dbReference type="Proteomes" id="UP000199306">
    <property type="component" value="Unassembled WGS sequence"/>
</dbReference>
<dbReference type="InterPro" id="IPR003812">
    <property type="entry name" value="Fido"/>
</dbReference>
<keyword evidence="2" id="KW-0547">Nucleotide-binding</keyword>
<dbReference type="GO" id="GO:0005524">
    <property type="term" value="F:ATP binding"/>
    <property type="evidence" value="ECO:0007669"/>
    <property type="project" value="UniProtKB-KW"/>
</dbReference>
<evidence type="ECO:0000313" key="4">
    <source>
        <dbReference type="EMBL" id="SFP87535.1"/>
    </source>
</evidence>
<feature type="binding site" evidence="2">
    <location>
        <begin position="244"/>
        <end position="245"/>
    </location>
    <ligand>
        <name>ATP</name>
        <dbReference type="ChEBI" id="CHEBI:30616"/>
    </ligand>
</feature>
<dbReference type="Gene3D" id="1.10.10.10">
    <property type="entry name" value="Winged helix-like DNA-binding domain superfamily/Winged helix DNA-binding domain"/>
    <property type="match status" value="1"/>
</dbReference>
<dbReference type="Pfam" id="PF02661">
    <property type="entry name" value="Fic"/>
    <property type="match status" value="1"/>
</dbReference>
<dbReference type="PROSITE" id="PS51459">
    <property type="entry name" value="FIDO"/>
    <property type="match status" value="1"/>
</dbReference>
<dbReference type="STRING" id="1079859.SAMN04515674_106246"/>
<dbReference type="EMBL" id="FOXH01000006">
    <property type="protein sequence ID" value="SFP87535.1"/>
    <property type="molecule type" value="Genomic_DNA"/>
</dbReference>
<evidence type="ECO:0000313" key="5">
    <source>
        <dbReference type="Proteomes" id="UP000199306"/>
    </source>
</evidence>
<keyword evidence="5" id="KW-1185">Reference proteome</keyword>
<proteinExistence type="predicted"/>
<dbReference type="Pfam" id="PF13776">
    <property type="entry name" value="DUF4172"/>
    <property type="match status" value="1"/>
</dbReference>
<feature type="active site" evidence="1">
    <location>
        <position position="202"/>
    </location>
</feature>
<accession>A0A1I5TWU5</accession>
<dbReference type="PANTHER" id="PTHR13504">
    <property type="entry name" value="FIDO DOMAIN-CONTAINING PROTEIN DDB_G0283145"/>
    <property type="match status" value="1"/>
</dbReference>
<organism evidence="4 5">
    <name type="scientific">Pseudarcicella hirudinis</name>
    <dbReference type="NCBI Taxonomy" id="1079859"/>
    <lineage>
        <taxon>Bacteria</taxon>
        <taxon>Pseudomonadati</taxon>
        <taxon>Bacteroidota</taxon>
        <taxon>Cytophagia</taxon>
        <taxon>Cytophagales</taxon>
        <taxon>Flectobacillaceae</taxon>
        <taxon>Pseudarcicella</taxon>
    </lineage>
</organism>
<dbReference type="SUPFAM" id="SSF140931">
    <property type="entry name" value="Fic-like"/>
    <property type="match status" value="1"/>
</dbReference>
<evidence type="ECO:0000256" key="2">
    <source>
        <dbReference type="PIRSR" id="PIRSR640198-2"/>
    </source>
</evidence>
<feature type="binding site" evidence="2">
    <location>
        <begin position="206"/>
        <end position="213"/>
    </location>
    <ligand>
        <name>ATP</name>
        <dbReference type="ChEBI" id="CHEBI:30616"/>
    </ligand>
</feature>
<gene>
    <name evidence="4" type="ORF">SAMN04515674_106246</name>
</gene>
<dbReference type="PANTHER" id="PTHR13504:SF33">
    <property type="entry name" value="FIC FAMILY PROTEIN"/>
    <property type="match status" value="1"/>
</dbReference>
<keyword evidence="2" id="KW-0067">ATP-binding</keyword>
<reference evidence="4 5" key="1">
    <citation type="submission" date="2016-10" db="EMBL/GenBank/DDBJ databases">
        <authorList>
            <person name="de Groot N.N."/>
        </authorList>
    </citation>
    <scope>NUCLEOTIDE SEQUENCE [LARGE SCALE GENOMIC DNA]</scope>
    <source>
        <strain evidence="5">E92,LMG 26720,CCM 7988</strain>
    </source>
</reference>
<feature type="domain" description="Fido" evidence="3">
    <location>
        <begin position="113"/>
        <end position="267"/>
    </location>
</feature>
<evidence type="ECO:0000259" key="3">
    <source>
        <dbReference type="PROSITE" id="PS51459"/>
    </source>
</evidence>
<dbReference type="InterPro" id="IPR036597">
    <property type="entry name" value="Fido-like_dom_sf"/>
</dbReference>
<evidence type="ECO:0000256" key="1">
    <source>
        <dbReference type="PIRSR" id="PIRSR640198-1"/>
    </source>
</evidence>